<feature type="transmembrane region" description="Helical" evidence="10">
    <location>
        <begin position="16"/>
        <end position="35"/>
    </location>
</feature>
<feature type="transmembrane region" description="Helical" evidence="10">
    <location>
        <begin position="42"/>
        <end position="59"/>
    </location>
</feature>
<evidence type="ECO:0000256" key="5">
    <source>
        <dbReference type="ARBA" id="ARBA00022695"/>
    </source>
</evidence>
<dbReference type="PANTHER" id="PTHR34185">
    <property type="entry name" value="DIADENYLATE CYCLASE"/>
    <property type="match status" value="1"/>
</dbReference>
<evidence type="ECO:0000256" key="11">
    <source>
        <dbReference type="SAM" id="MobiDB-lite"/>
    </source>
</evidence>
<evidence type="ECO:0000259" key="12">
    <source>
        <dbReference type="PROSITE" id="PS51794"/>
    </source>
</evidence>
<protein>
    <recommendedName>
        <fullName evidence="10">Diadenylate cyclase</fullName>
        <shortName evidence="10">DAC</shortName>
        <ecNumber evidence="10">2.7.7.85</ecNumber>
    </recommendedName>
    <alternativeName>
        <fullName evidence="10">Cyclic-di-AMP synthase</fullName>
        <shortName evidence="10">c-di-AMP synthase</shortName>
    </alternativeName>
</protein>
<gene>
    <name evidence="10" type="primary">dacA</name>
    <name evidence="13" type="ORF">FIV42_03465</name>
</gene>
<dbReference type="EC" id="2.7.7.85" evidence="10"/>
<dbReference type="InterPro" id="IPR050338">
    <property type="entry name" value="DisA"/>
</dbReference>
<comment type="caution">
    <text evidence="10">Lacks conserved residue(s) required for the propagation of feature annotation.</text>
</comment>
<proteinExistence type="inferred from homology"/>
<reference evidence="13 14" key="1">
    <citation type="submission" date="2019-06" db="EMBL/GenBank/DDBJ databases">
        <title>Persicimonas caeni gen. nov., sp. nov., a predatory bacterium isolated from solar saltern.</title>
        <authorList>
            <person name="Wang S."/>
        </authorList>
    </citation>
    <scope>NUCLEOTIDE SEQUENCE [LARGE SCALE GENOMIC DNA]</scope>
    <source>
        <strain evidence="13 14">YN101</strain>
    </source>
</reference>
<accession>A0A5B8XZK9</accession>
<dbReference type="InterPro" id="IPR034701">
    <property type="entry name" value="CdaA"/>
</dbReference>
<dbReference type="Gene3D" id="3.40.1700.10">
    <property type="entry name" value="DNA integrity scanning protein, DisA, N-terminal domain"/>
    <property type="match status" value="1"/>
</dbReference>
<feature type="compositionally biased region" description="Basic and acidic residues" evidence="11">
    <location>
        <begin position="274"/>
        <end position="292"/>
    </location>
</feature>
<evidence type="ECO:0000313" key="13">
    <source>
        <dbReference type="EMBL" id="QDG49829.1"/>
    </source>
</evidence>
<dbReference type="GO" id="GO:0006171">
    <property type="term" value="P:cAMP biosynthetic process"/>
    <property type="evidence" value="ECO:0007669"/>
    <property type="project" value="InterPro"/>
</dbReference>
<dbReference type="InterPro" id="IPR014046">
    <property type="entry name" value="C-di-AMP_synthase"/>
</dbReference>
<dbReference type="GO" id="GO:0005524">
    <property type="term" value="F:ATP binding"/>
    <property type="evidence" value="ECO:0007669"/>
    <property type="project" value="UniProtKB-UniRule"/>
</dbReference>
<evidence type="ECO:0000313" key="14">
    <source>
        <dbReference type="Proteomes" id="UP000315995"/>
    </source>
</evidence>
<dbReference type="FunFam" id="3.40.1700.10:FF:000002">
    <property type="entry name" value="Diadenylate cyclase"/>
    <property type="match status" value="1"/>
</dbReference>
<evidence type="ECO:0000256" key="9">
    <source>
        <dbReference type="ARBA" id="ARBA00023136"/>
    </source>
</evidence>
<keyword evidence="5 10" id="KW-0548">Nucleotidyltransferase</keyword>
<accession>A0A4Y6PNQ9</accession>
<comment type="catalytic activity">
    <reaction evidence="1 10">
        <text>2 ATP = 3',3'-c-di-AMP + 2 diphosphate</text>
        <dbReference type="Rhea" id="RHEA:35655"/>
        <dbReference type="ChEBI" id="CHEBI:30616"/>
        <dbReference type="ChEBI" id="CHEBI:33019"/>
        <dbReference type="ChEBI" id="CHEBI:71500"/>
        <dbReference type="EC" id="2.7.7.85"/>
    </reaction>
</comment>
<dbReference type="GO" id="GO:0004016">
    <property type="term" value="F:adenylate cyclase activity"/>
    <property type="evidence" value="ECO:0007669"/>
    <property type="project" value="UniProtKB-UniRule"/>
</dbReference>
<dbReference type="InterPro" id="IPR003390">
    <property type="entry name" value="DNA_integrity_scan_DisA_N"/>
</dbReference>
<dbReference type="EMBL" id="CP041186">
    <property type="protein sequence ID" value="QDG49829.1"/>
    <property type="molecule type" value="Genomic_DNA"/>
</dbReference>
<keyword evidence="9 10" id="KW-0472">Membrane</keyword>
<dbReference type="AlphaFoldDB" id="A0A4Y6PNQ9"/>
<keyword evidence="7 10" id="KW-0067">ATP-binding</keyword>
<organism evidence="13 14">
    <name type="scientific">Persicimonas caeni</name>
    <dbReference type="NCBI Taxonomy" id="2292766"/>
    <lineage>
        <taxon>Bacteria</taxon>
        <taxon>Deltaproteobacteria</taxon>
        <taxon>Bradymonadales</taxon>
        <taxon>Bradymonadaceae</taxon>
        <taxon>Persicimonas</taxon>
    </lineage>
</organism>
<feature type="domain" description="DAC" evidence="12">
    <location>
        <begin position="89"/>
        <end position="248"/>
    </location>
</feature>
<dbReference type="Proteomes" id="UP000315995">
    <property type="component" value="Chromosome"/>
</dbReference>
<evidence type="ECO:0000256" key="8">
    <source>
        <dbReference type="ARBA" id="ARBA00022989"/>
    </source>
</evidence>
<evidence type="ECO:0000256" key="3">
    <source>
        <dbReference type="ARBA" id="ARBA00022679"/>
    </source>
</evidence>
<evidence type="ECO:0000256" key="1">
    <source>
        <dbReference type="ARBA" id="ARBA00000877"/>
    </source>
</evidence>
<keyword evidence="8 10" id="KW-1133">Transmembrane helix</keyword>
<evidence type="ECO:0000256" key="4">
    <source>
        <dbReference type="ARBA" id="ARBA00022692"/>
    </source>
</evidence>
<keyword evidence="6 10" id="KW-0547">Nucleotide-binding</keyword>
<feature type="region of interest" description="Disordered" evidence="11">
    <location>
        <begin position="270"/>
        <end position="292"/>
    </location>
</feature>
<feature type="transmembrane region" description="Helical" evidence="10">
    <location>
        <begin position="71"/>
        <end position="88"/>
    </location>
</feature>
<dbReference type="OrthoDB" id="9807385at2"/>
<keyword evidence="3 10" id="KW-0808">Transferase</keyword>
<comment type="subunit">
    <text evidence="10">Probably a homodimer.</text>
</comment>
<evidence type="ECO:0000256" key="6">
    <source>
        <dbReference type="ARBA" id="ARBA00022741"/>
    </source>
</evidence>
<evidence type="ECO:0000256" key="2">
    <source>
        <dbReference type="ARBA" id="ARBA00022475"/>
    </source>
</evidence>
<evidence type="ECO:0000256" key="10">
    <source>
        <dbReference type="HAMAP-Rule" id="MF_01499"/>
    </source>
</evidence>
<sequence>MEQLLDIFRVEGWKDALLLLLDAAIVYFVIYRILLLIKGTRAVQMLFGLVVIIMFFVISQEQYLNLATTHWFIERFIANFIIIVVIIFQHDIRRALAQFGRTSLLAGTRAFEETQVLEEIIKASVMLSSRKIGALVAIEREADLSHYTEEGIKIDSVVSKDLLFSVFVPEHQNPLHDGAVVVQKGRVTAAGCFLPLTNNPRVEKTLGTRHRAGIGLTEDTDAAVVIVSEETGIISIAYGGELYRDLDANEMRDLLQRIFSASQVNQRGSGLIDSFREQRDTDEPVGAKEARD</sequence>
<dbReference type="InterPro" id="IPR036888">
    <property type="entry name" value="DNA_integrity_DisA_N_sf"/>
</dbReference>
<dbReference type="PIRSF" id="PIRSF004793">
    <property type="entry name" value="UCP004793"/>
    <property type="match status" value="1"/>
</dbReference>
<name>A0A4Y6PNQ9_PERCE</name>
<dbReference type="PANTHER" id="PTHR34185:SF1">
    <property type="entry name" value="DIADENYLATE CYCLASE"/>
    <property type="match status" value="1"/>
</dbReference>
<keyword evidence="2 10" id="KW-1003">Cell membrane</keyword>
<dbReference type="PROSITE" id="PS51794">
    <property type="entry name" value="DAC"/>
    <property type="match status" value="1"/>
</dbReference>
<comment type="function">
    <text evidence="10">Catalyzes the condensation of 2 ATP molecules into cyclic di-AMP (c-di-AMP), a second messenger used to regulate differing processes in different bacteria.</text>
</comment>
<evidence type="ECO:0000256" key="7">
    <source>
        <dbReference type="ARBA" id="ARBA00022840"/>
    </source>
</evidence>
<dbReference type="SUPFAM" id="SSF143597">
    <property type="entry name" value="YojJ-like"/>
    <property type="match status" value="1"/>
</dbReference>
<dbReference type="Pfam" id="PF02457">
    <property type="entry name" value="DAC"/>
    <property type="match status" value="1"/>
</dbReference>
<dbReference type="HAMAP" id="MF_01499">
    <property type="entry name" value="DacA"/>
    <property type="match status" value="1"/>
</dbReference>
<dbReference type="RefSeq" id="WP_141196326.1">
    <property type="nucleotide sequence ID" value="NZ_CP041186.1"/>
</dbReference>
<keyword evidence="14" id="KW-1185">Reference proteome</keyword>
<dbReference type="NCBIfam" id="TIGR00159">
    <property type="entry name" value="diadenylate cyclase CdaA"/>
    <property type="match status" value="1"/>
</dbReference>
<dbReference type="GO" id="GO:0106408">
    <property type="term" value="F:diadenylate cyclase activity"/>
    <property type="evidence" value="ECO:0007669"/>
    <property type="project" value="UniProtKB-EC"/>
</dbReference>
<comment type="similarity">
    <text evidence="10">Belongs to the adenylate cyclase family. DacA/CdaA subfamily.</text>
</comment>
<keyword evidence="4 10" id="KW-0812">Transmembrane</keyword>